<organism evidence="3 4">
    <name type="scientific">Oryza sativa subsp. japonica</name>
    <name type="common">Rice</name>
    <dbReference type="NCBI Taxonomy" id="39947"/>
    <lineage>
        <taxon>Eukaryota</taxon>
        <taxon>Viridiplantae</taxon>
        <taxon>Streptophyta</taxon>
        <taxon>Embryophyta</taxon>
        <taxon>Tracheophyta</taxon>
        <taxon>Spermatophyta</taxon>
        <taxon>Magnoliopsida</taxon>
        <taxon>Liliopsida</taxon>
        <taxon>Poales</taxon>
        <taxon>Poaceae</taxon>
        <taxon>BOP clade</taxon>
        <taxon>Oryzoideae</taxon>
        <taxon>Oryzeae</taxon>
        <taxon>Oryzinae</taxon>
        <taxon>Oryza</taxon>
        <taxon>Oryza sativa</taxon>
    </lineage>
</organism>
<feature type="compositionally biased region" description="Low complexity" evidence="1">
    <location>
        <begin position="165"/>
        <end position="174"/>
    </location>
</feature>
<dbReference type="EMBL" id="AL663001">
    <property type="protein sequence ID" value="CAE04808.2"/>
    <property type="molecule type" value="Genomic_DNA"/>
</dbReference>
<dbReference type="AlphaFoldDB" id="Q7XM39"/>
<gene>
    <name evidence="3" type="primary">OSJNBb0022P19.3</name>
</gene>
<feature type="domain" description="DUF591" evidence="2">
    <location>
        <begin position="80"/>
        <end position="128"/>
    </location>
</feature>
<proteinExistence type="predicted"/>
<reference evidence="4" key="2">
    <citation type="journal article" date="2008" name="Nucleic Acids Res.">
        <title>The rice annotation project database (RAP-DB): 2008 update.</title>
        <authorList>
            <consortium name="The rice annotation project (RAP)"/>
        </authorList>
    </citation>
    <scope>GENOME REANNOTATION</scope>
    <source>
        <strain evidence="4">cv. Nipponbare</strain>
    </source>
</reference>
<feature type="compositionally biased region" description="Basic residues" evidence="1">
    <location>
        <begin position="99"/>
        <end position="114"/>
    </location>
</feature>
<protein>
    <submittedName>
        <fullName evidence="3">OSJNBb0022P19.3 protein</fullName>
    </submittedName>
</protein>
<reference evidence="4" key="1">
    <citation type="journal article" date="2005" name="Nature">
        <title>The map-based sequence of the rice genome.</title>
        <authorList>
            <consortium name="International rice genome sequencing project (IRGSP)"/>
            <person name="Matsumoto T."/>
            <person name="Wu J."/>
            <person name="Kanamori H."/>
            <person name="Katayose Y."/>
            <person name="Fujisawa M."/>
            <person name="Namiki N."/>
            <person name="Mizuno H."/>
            <person name="Yamamoto K."/>
            <person name="Antonio B.A."/>
            <person name="Baba T."/>
            <person name="Sakata K."/>
            <person name="Nagamura Y."/>
            <person name="Aoki H."/>
            <person name="Arikawa K."/>
            <person name="Arita K."/>
            <person name="Bito T."/>
            <person name="Chiden Y."/>
            <person name="Fujitsuka N."/>
            <person name="Fukunaka R."/>
            <person name="Hamada M."/>
            <person name="Harada C."/>
            <person name="Hayashi A."/>
            <person name="Hijishita S."/>
            <person name="Honda M."/>
            <person name="Hosokawa S."/>
            <person name="Ichikawa Y."/>
            <person name="Idonuma A."/>
            <person name="Iijima M."/>
            <person name="Ikeda M."/>
            <person name="Ikeno M."/>
            <person name="Ito K."/>
            <person name="Ito S."/>
            <person name="Ito T."/>
            <person name="Ito Y."/>
            <person name="Ito Y."/>
            <person name="Iwabuchi A."/>
            <person name="Kamiya K."/>
            <person name="Karasawa W."/>
            <person name="Kurita K."/>
            <person name="Katagiri S."/>
            <person name="Kikuta A."/>
            <person name="Kobayashi H."/>
            <person name="Kobayashi N."/>
            <person name="Machita K."/>
            <person name="Maehara T."/>
            <person name="Masukawa M."/>
            <person name="Mizubayashi T."/>
            <person name="Mukai Y."/>
            <person name="Nagasaki H."/>
            <person name="Nagata Y."/>
            <person name="Naito S."/>
            <person name="Nakashima M."/>
            <person name="Nakama Y."/>
            <person name="Nakamichi Y."/>
            <person name="Nakamura M."/>
            <person name="Meguro A."/>
            <person name="Negishi M."/>
            <person name="Ohta I."/>
            <person name="Ohta T."/>
            <person name="Okamoto M."/>
            <person name="Ono N."/>
            <person name="Saji S."/>
            <person name="Sakaguchi M."/>
            <person name="Sakai K."/>
            <person name="Shibata M."/>
            <person name="Shimokawa T."/>
            <person name="Song J."/>
            <person name="Takazaki Y."/>
            <person name="Terasawa K."/>
            <person name="Tsugane M."/>
            <person name="Tsuji K."/>
            <person name="Ueda S."/>
            <person name="Waki K."/>
            <person name="Yamagata H."/>
            <person name="Yamamoto M."/>
            <person name="Yamamoto S."/>
            <person name="Yamane H."/>
            <person name="Yoshiki S."/>
            <person name="Yoshihara R."/>
            <person name="Yukawa K."/>
            <person name="Zhong H."/>
            <person name="Yano M."/>
            <person name="Yuan Q."/>
            <person name="Ouyang S."/>
            <person name="Liu J."/>
            <person name="Jones K.M."/>
            <person name="Gansberger K."/>
            <person name="Moffat K."/>
            <person name="Hill J."/>
            <person name="Bera J."/>
            <person name="Fadrosh D."/>
            <person name="Jin S."/>
            <person name="Johri S."/>
            <person name="Kim M."/>
            <person name="Overton L."/>
            <person name="Reardon M."/>
            <person name="Tsitrin T."/>
            <person name="Vuong H."/>
            <person name="Weaver B."/>
            <person name="Ciecko A."/>
            <person name="Tallon L."/>
            <person name="Jackson J."/>
            <person name="Pai G."/>
            <person name="Aken S.V."/>
            <person name="Utterback T."/>
            <person name="Reidmuller S."/>
            <person name="Feldblyum T."/>
            <person name="Hsiao J."/>
            <person name="Zismann V."/>
            <person name="Iobst S."/>
            <person name="de Vazeille A.R."/>
            <person name="Buell C.R."/>
            <person name="Ying K."/>
            <person name="Li Y."/>
            <person name="Lu T."/>
            <person name="Huang Y."/>
            <person name="Zhao Q."/>
            <person name="Feng Q."/>
            <person name="Zhang L."/>
            <person name="Zhu J."/>
            <person name="Weng Q."/>
            <person name="Mu J."/>
            <person name="Lu Y."/>
            <person name="Fan D."/>
            <person name="Liu Y."/>
            <person name="Guan J."/>
            <person name="Zhang Y."/>
            <person name="Yu S."/>
            <person name="Liu X."/>
            <person name="Zhang Y."/>
            <person name="Hong G."/>
            <person name="Han B."/>
            <person name="Choisne N."/>
            <person name="Demange N."/>
            <person name="Orjeda G."/>
            <person name="Samain S."/>
            <person name="Cattolico L."/>
            <person name="Pelletier E."/>
            <person name="Couloux A."/>
            <person name="Segurens B."/>
            <person name="Wincker P."/>
            <person name="D'Hont A."/>
            <person name="Scarpelli C."/>
            <person name="Weissenbach J."/>
            <person name="Salanoubat M."/>
            <person name="Quetier F."/>
            <person name="Yu Y."/>
            <person name="Kim H.R."/>
            <person name="Rambo T."/>
            <person name="Currie J."/>
            <person name="Collura K."/>
            <person name="Luo M."/>
            <person name="Yang T."/>
            <person name="Ammiraju J.S.S."/>
            <person name="Engler F."/>
            <person name="Soderlund C."/>
            <person name="Wing R.A."/>
            <person name="Palmer L.E."/>
            <person name="de la Bastide M."/>
            <person name="Spiegel L."/>
            <person name="Nascimento L."/>
            <person name="Zutavern T."/>
            <person name="O'Shaughnessy A."/>
            <person name="Dike S."/>
            <person name="Dedhia N."/>
            <person name="Preston R."/>
            <person name="Balija V."/>
            <person name="McCombie W.R."/>
            <person name="Chow T."/>
            <person name="Chen H."/>
            <person name="Chung M."/>
            <person name="Chen C."/>
            <person name="Shaw J."/>
            <person name="Wu H."/>
            <person name="Hsiao K."/>
            <person name="Chao Y."/>
            <person name="Chu M."/>
            <person name="Cheng C."/>
            <person name="Hour A."/>
            <person name="Lee P."/>
            <person name="Lin S."/>
            <person name="Lin Y."/>
            <person name="Liou J."/>
            <person name="Liu S."/>
            <person name="Hsing Y."/>
            <person name="Raghuvanshi S."/>
            <person name="Mohanty A."/>
            <person name="Bharti A.K."/>
            <person name="Gaur A."/>
            <person name="Gupta V."/>
            <person name="Kumar D."/>
            <person name="Ravi V."/>
            <person name="Vij S."/>
            <person name="Kapur A."/>
            <person name="Khurana P."/>
            <person name="Khurana P."/>
            <person name="Khurana J.P."/>
            <person name="Tyagi A.K."/>
            <person name="Gaikwad K."/>
            <person name="Singh A."/>
            <person name="Dalal V."/>
            <person name="Srivastava S."/>
            <person name="Dixit A."/>
            <person name="Pal A.K."/>
            <person name="Ghazi I.A."/>
            <person name="Yadav M."/>
            <person name="Pandit A."/>
            <person name="Bhargava A."/>
            <person name="Sureshbabu K."/>
            <person name="Batra K."/>
            <person name="Sharma T.R."/>
            <person name="Mohapatra T."/>
            <person name="Singh N.K."/>
            <person name="Messing J."/>
            <person name="Nelson A.B."/>
            <person name="Fuks G."/>
            <person name="Kavchok S."/>
            <person name="Keizer G."/>
            <person name="Linton E."/>
            <person name="Llaca V."/>
            <person name="Song R."/>
            <person name="Tanyolac B."/>
            <person name="Young S."/>
            <person name="Ho-Il K."/>
            <person name="Hahn J.H."/>
            <person name="Sangsakoo G."/>
            <person name="Vanavichit A."/>
            <person name="de Mattos Luiz.A.T."/>
            <person name="Zimmer P.D."/>
            <person name="Malone G."/>
            <person name="Dellagostin O."/>
            <person name="de Oliveira A.C."/>
            <person name="Bevan M."/>
            <person name="Bancroft I."/>
            <person name="Minx P."/>
            <person name="Cordum H."/>
            <person name="Wilson R."/>
            <person name="Cheng Z."/>
            <person name="Jin W."/>
            <person name="Jiang J."/>
            <person name="Leong S.A."/>
            <person name="Iwama H."/>
            <person name="Gojobori T."/>
            <person name="Itoh T."/>
            <person name="Niimura Y."/>
            <person name="Fujii Y."/>
            <person name="Habara T."/>
            <person name="Sakai H."/>
            <person name="Sato Y."/>
            <person name="Wilson G."/>
            <person name="Kumar K."/>
            <person name="McCouch S."/>
            <person name="Juretic N."/>
            <person name="Hoen D."/>
            <person name="Wright S."/>
            <person name="Bruskiewich R."/>
            <person name="Bureau T."/>
            <person name="Miyao A."/>
            <person name="Hirochika H."/>
            <person name="Nishikawa T."/>
            <person name="Kadowaki K."/>
            <person name="Sugiura M."/>
            <person name="Burr B."/>
            <person name="Sasaki T."/>
        </authorList>
    </citation>
    <scope>NUCLEOTIDE SEQUENCE [LARGE SCALE GENOMIC DNA]</scope>
    <source>
        <strain evidence="4">cv. Nipponbare</strain>
    </source>
</reference>
<dbReference type="InterPro" id="IPR007649">
    <property type="entry name" value="DUF591"/>
</dbReference>
<dbReference type="Pfam" id="PF04569">
    <property type="entry name" value="DUF591"/>
    <property type="match status" value="1"/>
</dbReference>
<sequence>MATGPRAAARLTVDHVHGEKGTADRLDRVKPTWRLGGGHVGGERRKKAGRRTNGWRRQLHRGHDVATTAQGEHIGSMVGTRGSDPSARIHREEPVGGGFRRRPPAASKRGKHDKTTRVRFKGLGASSGFEESISGVGLGGAALRVAGDERRPPGQSRMAGEPRRAAAGAAQRATGGMGTVGSSPARENGIGGGGEKGEPAAGRVRLSWRRRSRDGATPRTCGQEEERECTEEAVSTTECLGFSRLSAEVAATAASSRAATMARQRWRVKREGLRGGARHYSGGDVGLGGVGELVGAQLEITCGARMADDEDVRSGEGGGSDGEN</sequence>
<evidence type="ECO:0000256" key="1">
    <source>
        <dbReference type="SAM" id="MobiDB-lite"/>
    </source>
</evidence>
<feature type="region of interest" description="Disordered" evidence="1">
    <location>
        <begin position="147"/>
        <end position="202"/>
    </location>
</feature>
<evidence type="ECO:0000313" key="3">
    <source>
        <dbReference type="EMBL" id="CAE04808.2"/>
    </source>
</evidence>
<accession>Q7XM39</accession>
<dbReference type="Proteomes" id="UP000000763">
    <property type="component" value="Chromosome 4"/>
</dbReference>
<feature type="region of interest" description="Disordered" evidence="1">
    <location>
        <begin position="32"/>
        <end position="52"/>
    </location>
</feature>
<evidence type="ECO:0000259" key="2">
    <source>
        <dbReference type="Pfam" id="PF04569"/>
    </source>
</evidence>
<feature type="region of interest" description="Disordered" evidence="1">
    <location>
        <begin position="71"/>
        <end position="114"/>
    </location>
</feature>
<evidence type="ECO:0000313" key="4">
    <source>
        <dbReference type="Proteomes" id="UP000000763"/>
    </source>
</evidence>
<name>Q7XM39_ORYSJ</name>